<sequence>MVCPALARSVLAVGLFLAGIAAAPAGAQQINGSHSHRVLGTVNFLVTCNASAQAAFNHGMLLQHSFWYQAAAQAFRDVRQADPGCTMSYWGEALTLITRPNPYLPPVPANLQQGRALLEEATRLGARSPREAAYIEALSFVFSGDDVPGHRARLVRFRNAMGQLHERFPADSEAAILYALLLGVTADPSDKTYADQLRGAALLEREWARQSEHPGVVHYLIHLYDYPGLASRGVAAADRYGVIAADAPHGLHMPSHIYTRVGRWESSVQSNVRAAELAVAADDVPEALHAFDYMVYAYLQMAQDEAAQRAIDAAANVPLRTHVAPQIAFALAAMRARYVLERGAWAEAASLRPVETPFAFADALTYFARAIGLSRAGHPNEAAADIEALRRLHERLRGRDAYWAEQVDIQRQAAEGVVAFAAGRRGEGLEILRAAAEREARTEKHVVTPGPLAPARELYAEALLEEGQAAAALTEFAAVQQTEPRRFRAIAGAARAAEAAGNREEATRHYASLLEVAGSGGPTRAELAAARAYLARN</sequence>
<feature type="signal peptide" evidence="1">
    <location>
        <begin position="1"/>
        <end position="27"/>
    </location>
</feature>
<keyword evidence="3" id="KW-1185">Reference proteome</keyword>
<evidence type="ECO:0008006" key="4">
    <source>
        <dbReference type="Google" id="ProtNLM"/>
    </source>
</evidence>
<name>A0A9X0R3J2_9PROT</name>
<dbReference type="SUPFAM" id="SSF48452">
    <property type="entry name" value="TPR-like"/>
    <property type="match status" value="1"/>
</dbReference>
<accession>A0A9X0R3J2</accession>
<feature type="chain" id="PRO_5040761197" description="Tetratricopeptide repeat protein" evidence="1">
    <location>
        <begin position="28"/>
        <end position="537"/>
    </location>
</feature>
<evidence type="ECO:0000313" key="3">
    <source>
        <dbReference type="Proteomes" id="UP000600101"/>
    </source>
</evidence>
<reference evidence="2" key="1">
    <citation type="submission" date="2020-08" db="EMBL/GenBank/DDBJ databases">
        <authorList>
            <person name="Hu Y."/>
            <person name="Nguyen S.V."/>
            <person name="Li F."/>
            <person name="Fanning S."/>
        </authorList>
    </citation>
    <scope>NUCLEOTIDE SEQUENCE</scope>
    <source>
        <strain evidence="2">SYSU D8009</strain>
    </source>
</reference>
<dbReference type="PANTHER" id="PTHR45588:SF1">
    <property type="entry name" value="WW DOMAIN-CONTAINING PROTEIN"/>
    <property type="match status" value="1"/>
</dbReference>
<evidence type="ECO:0000313" key="2">
    <source>
        <dbReference type="EMBL" id="MBC4019206.1"/>
    </source>
</evidence>
<dbReference type="AlphaFoldDB" id="A0A9X0R3J2"/>
<dbReference type="Gene3D" id="1.25.40.10">
    <property type="entry name" value="Tetratricopeptide repeat domain"/>
    <property type="match status" value="1"/>
</dbReference>
<comment type="caution">
    <text evidence="2">The sequence shown here is derived from an EMBL/GenBank/DDBJ whole genome shotgun (WGS) entry which is preliminary data.</text>
</comment>
<dbReference type="Proteomes" id="UP000600101">
    <property type="component" value="Unassembled WGS sequence"/>
</dbReference>
<evidence type="ECO:0000256" key="1">
    <source>
        <dbReference type="SAM" id="SignalP"/>
    </source>
</evidence>
<organism evidence="2 3">
    <name type="scientific">Siccirubricoccus deserti</name>
    <dbReference type="NCBI Taxonomy" id="2013562"/>
    <lineage>
        <taxon>Bacteria</taxon>
        <taxon>Pseudomonadati</taxon>
        <taxon>Pseudomonadota</taxon>
        <taxon>Alphaproteobacteria</taxon>
        <taxon>Acetobacterales</taxon>
        <taxon>Roseomonadaceae</taxon>
        <taxon>Siccirubricoccus</taxon>
    </lineage>
</organism>
<dbReference type="InterPro" id="IPR011990">
    <property type="entry name" value="TPR-like_helical_dom_sf"/>
</dbReference>
<keyword evidence="1" id="KW-0732">Signal</keyword>
<protein>
    <recommendedName>
        <fullName evidence="4">Tetratricopeptide repeat protein</fullName>
    </recommendedName>
</protein>
<proteinExistence type="predicted"/>
<gene>
    <name evidence="2" type="ORF">H7965_28725</name>
</gene>
<dbReference type="RefSeq" id="WP_186773931.1">
    <property type="nucleotide sequence ID" value="NZ_JACOMF010000139.1"/>
</dbReference>
<dbReference type="PANTHER" id="PTHR45588">
    <property type="entry name" value="TPR DOMAIN-CONTAINING PROTEIN"/>
    <property type="match status" value="1"/>
</dbReference>
<dbReference type="EMBL" id="JACOMF010000139">
    <property type="protein sequence ID" value="MBC4019206.1"/>
    <property type="molecule type" value="Genomic_DNA"/>
</dbReference>